<dbReference type="Proteomes" id="UP000261540">
    <property type="component" value="Unplaced"/>
</dbReference>
<dbReference type="Ensembl" id="ENSPKIT00000009781.1">
    <property type="protein sequence ID" value="ENSPKIP00000028990.1"/>
    <property type="gene ID" value="ENSPKIG00000010417.1"/>
</dbReference>
<dbReference type="InterPro" id="IPR050951">
    <property type="entry name" value="Retrovirus_Pol_polyprotein"/>
</dbReference>
<dbReference type="PANTHER" id="PTHR37984:SF15">
    <property type="entry name" value="INTEGRASE CATALYTIC DOMAIN-CONTAINING PROTEIN"/>
    <property type="match status" value="1"/>
</dbReference>
<dbReference type="GO" id="GO:0003676">
    <property type="term" value="F:nucleic acid binding"/>
    <property type="evidence" value="ECO:0007669"/>
    <property type="project" value="InterPro"/>
</dbReference>
<dbReference type="Pfam" id="PF00665">
    <property type="entry name" value="rve"/>
    <property type="match status" value="1"/>
</dbReference>
<dbReference type="FunFam" id="3.30.420.10:FF:000032">
    <property type="entry name" value="Retrovirus-related Pol polyprotein from transposon 297-like Protein"/>
    <property type="match status" value="1"/>
</dbReference>
<dbReference type="InterPro" id="IPR012337">
    <property type="entry name" value="RNaseH-like_sf"/>
</dbReference>
<proteinExistence type="predicted"/>
<name>A0A3B3SFG1_9TELE</name>
<dbReference type="STRING" id="1676925.ENSPKIP00000028990"/>
<feature type="domain" description="Integrase catalytic" evidence="1">
    <location>
        <begin position="33"/>
        <end position="191"/>
    </location>
</feature>
<dbReference type="GeneTree" id="ENSGT00940000169353"/>
<sequence length="450" mass="51673">MRSDIDKFCDLCEICEAYRKPVPRHRAPLRSLLADRPFQFVCTDITELPLTSQGYRYVLVVQDHFTKYVKAFPMSDQKASTVARLLCELYIPEHGVPEELFSDQGRQYESEIIQTMCQRLNIKKKRTSPYHPRGNGMVERFNRTLKEQLAKLVHQHGGEWDHYLPAVVLSFNSTPHSGTGYSPYFLAHGREPRLPAAVSLSVPGESLTLQNYATDLVKRLHVVFQAVHSHREEQRLKHEYYFNKHMWFEPYQCGKLVWIDDPTAQRKKLEPNWTGPYKIVSSDDTGLLYKLLDLRRPQTGLKVVHYDRLKPYRSTWDEPLTRVSQSVVPQHMDTRPAYTALSGSLPFYQRQTGTRQASETGRPDIPIVRRPSGSISQALPQHNEQSGTQGLSMTCSGPVVREQTTAIFAVKPPSLIYIRVHIYCDSITCIALCLMTTVVVQRQHLSFILC</sequence>
<dbReference type="Gene3D" id="2.30.30.850">
    <property type="match status" value="1"/>
</dbReference>
<dbReference type="GO" id="GO:0015074">
    <property type="term" value="P:DNA integration"/>
    <property type="evidence" value="ECO:0007669"/>
    <property type="project" value="InterPro"/>
</dbReference>
<dbReference type="Gene3D" id="3.30.420.10">
    <property type="entry name" value="Ribonuclease H-like superfamily/Ribonuclease H"/>
    <property type="match status" value="1"/>
</dbReference>
<dbReference type="InterPro" id="IPR001584">
    <property type="entry name" value="Integrase_cat-core"/>
</dbReference>
<dbReference type="AlphaFoldDB" id="A0A3B3SFG1"/>
<reference evidence="2" key="2">
    <citation type="submission" date="2025-09" db="UniProtKB">
        <authorList>
            <consortium name="Ensembl"/>
        </authorList>
    </citation>
    <scope>IDENTIFICATION</scope>
</reference>
<organism evidence="2 3">
    <name type="scientific">Paramormyrops kingsleyae</name>
    <dbReference type="NCBI Taxonomy" id="1676925"/>
    <lineage>
        <taxon>Eukaryota</taxon>
        <taxon>Metazoa</taxon>
        <taxon>Chordata</taxon>
        <taxon>Craniata</taxon>
        <taxon>Vertebrata</taxon>
        <taxon>Euteleostomi</taxon>
        <taxon>Actinopterygii</taxon>
        <taxon>Neopterygii</taxon>
        <taxon>Teleostei</taxon>
        <taxon>Osteoglossocephala</taxon>
        <taxon>Osteoglossomorpha</taxon>
        <taxon>Osteoglossiformes</taxon>
        <taxon>Mormyridae</taxon>
        <taxon>Paramormyrops</taxon>
    </lineage>
</organism>
<dbReference type="PROSITE" id="PS50994">
    <property type="entry name" value="INTEGRASE"/>
    <property type="match status" value="1"/>
</dbReference>
<reference evidence="2" key="1">
    <citation type="submission" date="2025-08" db="UniProtKB">
        <authorList>
            <consortium name="Ensembl"/>
        </authorList>
    </citation>
    <scope>IDENTIFICATION</scope>
</reference>
<evidence type="ECO:0000259" key="1">
    <source>
        <dbReference type="PROSITE" id="PS50994"/>
    </source>
</evidence>
<dbReference type="SUPFAM" id="SSF53098">
    <property type="entry name" value="Ribonuclease H-like"/>
    <property type="match status" value="1"/>
</dbReference>
<dbReference type="PANTHER" id="PTHR37984">
    <property type="entry name" value="PROTEIN CBG26694"/>
    <property type="match status" value="1"/>
</dbReference>
<protein>
    <recommendedName>
        <fullName evidence="1">Integrase catalytic domain-containing protein</fullName>
    </recommendedName>
</protein>
<evidence type="ECO:0000313" key="3">
    <source>
        <dbReference type="Proteomes" id="UP000261540"/>
    </source>
</evidence>
<dbReference type="InterPro" id="IPR036397">
    <property type="entry name" value="RNaseH_sf"/>
</dbReference>
<accession>A0A3B3SFG1</accession>
<evidence type="ECO:0000313" key="2">
    <source>
        <dbReference type="Ensembl" id="ENSPKIP00000028990.1"/>
    </source>
</evidence>
<keyword evidence="3" id="KW-1185">Reference proteome</keyword>